<keyword evidence="2" id="KW-1185">Reference proteome</keyword>
<gene>
    <name evidence="1" type="ORF">GOARA_013_00250</name>
</gene>
<evidence type="ECO:0000313" key="2">
    <source>
        <dbReference type="Proteomes" id="UP000035088"/>
    </source>
</evidence>
<evidence type="ECO:0000313" key="1">
    <source>
        <dbReference type="EMBL" id="GAB08581.1"/>
    </source>
</evidence>
<protein>
    <recommendedName>
        <fullName evidence="3">CHAT domain-containing protein</fullName>
    </recommendedName>
</protein>
<reference evidence="1 2" key="1">
    <citation type="submission" date="2011-11" db="EMBL/GenBank/DDBJ databases">
        <title>Whole genome shotgun sequence of Gordonia araii NBRC 100433.</title>
        <authorList>
            <person name="Yoshida Y."/>
            <person name="Hosoyama A."/>
            <person name="Tsuchikane K."/>
            <person name="Katsumata H."/>
            <person name="Yamazaki S."/>
            <person name="Fujita N."/>
        </authorList>
    </citation>
    <scope>NUCLEOTIDE SEQUENCE [LARGE SCALE GENOMIC DNA]</scope>
    <source>
        <strain evidence="1 2">NBRC 100433</strain>
    </source>
</reference>
<evidence type="ECO:0008006" key="3">
    <source>
        <dbReference type="Google" id="ProtNLM"/>
    </source>
</evidence>
<proteinExistence type="predicted"/>
<dbReference type="AlphaFoldDB" id="G7GYA6"/>
<dbReference type="Proteomes" id="UP000035088">
    <property type="component" value="Unassembled WGS sequence"/>
</dbReference>
<accession>G7GYA6</accession>
<organism evidence="1 2">
    <name type="scientific">Gordonia araii NBRC 100433</name>
    <dbReference type="NCBI Taxonomy" id="1073574"/>
    <lineage>
        <taxon>Bacteria</taxon>
        <taxon>Bacillati</taxon>
        <taxon>Actinomycetota</taxon>
        <taxon>Actinomycetes</taxon>
        <taxon>Mycobacteriales</taxon>
        <taxon>Gordoniaceae</taxon>
        <taxon>Gordonia</taxon>
    </lineage>
</organism>
<comment type="caution">
    <text evidence="1">The sequence shown here is derived from an EMBL/GenBank/DDBJ whole genome shotgun (WGS) entry which is preliminary data.</text>
</comment>
<sequence length="433" mass="45917">MTAVGDSVLLVRAVDAGPTYVSYRWLDDPSNPTVHSIDRQLLTELGARLDAALVDPRAIGDPVHQVQRALLGPLSRADAEQDLSRAVTAAVLPGRLTAEIDRRARRGTVRIRVTPSPSLARVPFGLLVVGEDRRLLEVAEICYEPPAAIHSGRGRMPEPWTDEVAARPVLSVIDPKLPPGSGLSRILGPVARSANARLLADRVAAGPHTPSSGVGRVVGRWELSDDLRTHPGRLLYLGHVSSTLAIPGSASVHLSDDADTWGLARPLNEAHVPLSALDLLVGTSAPEYGPDGDGPPAPHRPGHELWPMPPRVALIACEGGADYRSLETFGLVMAIFSAGAEVVTTTQWALPSDEAFRRLAGVDAVPGPTTALALAVDDTHRAADPVAALAHWQRQRLHAWRADPGPANSPLTWASVTCHVCPPRAVQPTPGLA</sequence>
<dbReference type="OrthoDB" id="3723950at2"/>
<dbReference type="STRING" id="1073574.GOARA_013_00250"/>
<name>G7GYA6_9ACTN</name>
<dbReference type="EMBL" id="BAEE01000013">
    <property type="protein sequence ID" value="GAB08581.1"/>
    <property type="molecule type" value="Genomic_DNA"/>
</dbReference>